<evidence type="ECO:0000256" key="4">
    <source>
        <dbReference type="ARBA" id="ARBA00022723"/>
    </source>
</evidence>
<evidence type="ECO:0000256" key="6">
    <source>
        <dbReference type="ARBA" id="ARBA00022771"/>
    </source>
</evidence>
<keyword evidence="8" id="KW-0805">Transcription regulation</keyword>
<evidence type="ECO:0000256" key="10">
    <source>
        <dbReference type="ARBA" id="ARBA00023242"/>
    </source>
</evidence>
<keyword evidence="15" id="KW-1185">Reference proteome</keyword>
<dbReference type="GO" id="GO:0071277">
    <property type="term" value="P:cellular response to calcium ion"/>
    <property type="evidence" value="ECO:0007669"/>
    <property type="project" value="UniProtKB-ARBA"/>
</dbReference>
<dbReference type="InterPro" id="IPR036236">
    <property type="entry name" value="Znf_C2H2_sf"/>
</dbReference>
<evidence type="ECO:0000313" key="14">
    <source>
        <dbReference type="EMBL" id="PWW74975.1"/>
    </source>
</evidence>
<name>A0A317SKU5_9PEZI</name>
<dbReference type="EMBL" id="PYWC01000053">
    <property type="protein sequence ID" value="PWW74975.1"/>
    <property type="molecule type" value="Genomic_DNA"/>
</dbReference>
<comment type="caution">
    <text evidence="14">The sequence shown here is derived from an EMBL/GenBank/DDBJ whole genome shotgun (WGS) entry which is preliminary data.</text>
</comment>
<dbReference type="InterPro" id="IPR013087">
    <property type="entry name" value="Znf_C2H2_type"/>
</dbReference>
<keyword evidence="9" id="KW-0804">Transcription</keyword>
<comment type="subcellular location">
    <subcellularLocation>
        <location evidence="2">Cytoplasm</location>
    </subcellularLocation>
    <subcellularLocation>
        <location evidence="1">Nucleus</location>
    </subcellularLocation>
</comment>
<keyword evidence="6 11" id="KW-0863">Zinc-finger</keyword>
<dbReference type="PANTHER" id="PTHR14196">
    <property type="entry name" value="ODD-SKIPPED - RELATED"/>
    <property type="match status" value="1"/>
</dbReference>
<dbReference type="Proteomes" id="UP000246991">
    <property type="component" value="Unassembled WGS sequence"/>
</dbReference>
<proteinExistence type="predicted"/>
<feature type="compositionally biased region" description="Low complexity" evidence="12">
    <location>
        <begin position="411"/>
        <end position="424"/>
    </location>
</feature>
<feature type="region of interest" description="Disordered" evidence="12">
    <location>
        <begin position="587"/>
        <end position="608"/>
    </location>
</feature>
<dbReference type="InterPro" id="IPR050717">
    <property type="entry name" value="C2H2-ZF_Transcription_Reg"/>
</dbReference>
<evidence type="ECO:0000313" key="15">
    <source>
        <dbReference type="Proteomes" id="UP000246991"/>
    </source>
</evidence>
<dbReference type="SMART" id="SM00355">
    <property type="entry name" value="ZnF_C2H2"/>
    <property type="match status" value="2"/>
</dbReference>
<dbReference type="GO" id="GO:0000977">
    <property type="term" value="F:RNA polymerase II transcription regulatory region sequence-specific DNA binding"/>
    <property type="evidence" value="ECO:0007669"/>
    <property type="project" value="TreeGrafter"/>
</dbReference>
<dbReference type="GO" id="GO:0045944">
    <property type="term" value="P:positive regulation of transcription by RNA polymerase II"/>
    <property type="evidence" value="ECO:0007669"/>
    <property type="project" value="UniProtKB-ARBA"/>
</dbReference>
<evidence type="ECO:0000256" key="8">
    <source>
        <dbReference type="ARBA" id="ARBA00023015"/>
    </source>
</evidence>
<evidence type="ECO:0000256" key="9">
    <source>
        <dbReference type="ARBA" id="ARBA00023163"/>
    </source>
</evidence>
<feature type="region of interest" description="Disordered" evidence="12">
    <location>
        <begin position="179"/>
        <end position="239"/>
    </location>
</feature>
<feature type="region of interest" description="Disordered" evidence="12">
    <location>
        <begin position="1"/>
        <end position="158"/>
    </location>
</feature>
<evidence type="ECO:0000256" key="1">
    <source>
        <dbReference type="ARBA" id="ARBA00004123"/>
    </source>
</evidence>
<dbReference type="Gene3D" id="3.30.160.60">
    <property type="entry name" value="Classic Zinc Finger"/>
    <property type="match status" value="3"/>
</dbReference>
<dbReference type="PANTHER" id="PTHR14196:SF12">
    <property type="entry name" value="ZINC FINGER PROTEIN 208-LIKE"/>
    <property type="match status" value="1"/>
</dbReference>
<feature type="region of interest" description="Disordered" evidence="12">
    <location>
        <begin position="636"/>
        <end position="702"/>
    </location>
</feature>
<feature type="domain" description="C2H2-type" evidence="13">
    <location>
        <begin position="468"/>
        <end position="495"/>
    </location>
</feature>
<evidence type="ECO:0000256" key="5">
    <source>
        <dbReference type="ARBA" id="ARBA00022737"/>
    </source>
</evidence>
<evidence type="ECO:0000256" key="12">
    <source>
        <dbReference type="SAM" id="MobiDB-lite"/>
    </source>
</evidence>
<evidence type="ECO:0000256" key="2">
    <source>
        <dbReference type="ARBA" id="ARBA00004496"/>
    </source>
</evidence>
<protein>
    <recommendedName>
        <fullName evidence="13">C2H2-type domain-containing protein</fullName>
    </recommendedName>
</protein>
<keyword evidence="3" id="KW-0963">Cytoplasm</keyword>
<dbReference type="STRING" id="42249.A0A317SKU5"/>
<dbReference type="AlphaFoldDB" id="A0A317SKU5"/>
<dbReference type="SUPFAM" id="SSF57667">
    <property type="entry name" value="beta-beta-alpha zinc fingers"/>
    <property type="match status" value="1"/>
</dbReference>
<reference evidence="14 15" key="1">
    <citation type="submission" date="2018-03" db="EMBL/GenBank/DDBJ databases">
        <title>Genomes of Pezizomycetes fungi and the evolution of truffles.</title>
        <authorList>
            <person name="Murat C."/>
            <person name="Payen T."/>
            <person name="Noel B."/>
            <person name="Kuo A."/>
            <person name="Martin F.M."/>
        </authorList>
    </citation>
    <scope>NUCLEOTIDE SEQUENCE [LARGE SCALE GENOMIC DNA]</scope>
    <source>
        <strain evidence="14">091103-1</strain>
    </source>
</reference>
<sequence>MSSPNRVQDGQADGLNLQHFAPSTGEDSLYGPTTAEQDYAGFQRYPGYGLGQQPLEDIRRSTSPHLQDSTLPPPQHHSSTRQDYSDFPLYSGPTDPALYDYEAKEGLTGGSINPADLMNSTHSAHSSQHNTPPLHIHSNQQQSSQPDSATFLSSGSTNPSSGFEWDSVFAHQENTWNSHRKAPSEYSDISSAAPSPFLQNSEFPEHSSPLLQGNNLPQQGPMQDFLNSNQDFNPGGDSFGLDRFSLNECDVSPDVSPRISPASGQLNSGANSPYILPRDNQYLPYVPPMPQDQGMGLVQPPHPPAGHDAGLGVDGAGLGEEGPFPQINVIFAPPQRQPTFPGKPGFTHDDSALSPPPKSPQRKRSKSDPFSGSSSGGSPIVRPMAIPSGSQSPVGNRSRRNSLSPVDVVTAPVGSPGAVSSASSTGKISRRSSTNSLPNRDYFLGLACPGRPGNTASEKRVQKHPATFQCTLCPKRFTRAYNLRSHLRTHTDERPFVCTICSKAFARQHDRKRHEGLHSGEKKFVCRGNLKPGGAWGCGRRFARADALGRHFRSEAGRVCIRPLLDEETAERQRNQMLAQGQMLDPTLGHLSNPSDQQGVVGSSSMDPGNGMVFPSALLEQYPALANMEWSNMASGEQDDIAEGEGSNRSSFDASGGEWDEASASGGSTLASHRNSYDGSRGDWSGNEEWASDTGGEYHHGR</sequence>
<dbReference type="FunFam" id="3.30.160.60:FF:000181">
    <property type="entry name" value="C2H2 type zinc finger protein"/>
    <property type="match status" value="1"/>
</dbReference>
<evidence type="ECO:0000256" key="11">
    <source>
        <dbReference type="PROSITE-ProRule" id="PRU00042"/>
    </source>
</evidence>
<dbReference type="GO" id="GO:0008270">
    <property type="term" value="F:zinc ion binding"/>
    <property type="evidence" value="ECO:0007669"/>
    <property type="project" value="UniProtKB-KW"/>
</dbReference>
<dbReference type="GO" id="GO:0005737">
    <property type="term" value="C:cytoplasm"/>
    <property type="evidence" value="ECO:0007669"/>
    <property type="project" value="UniProtKB-SubCell"/>
</dbReference>
<feature type="compositionally biased region" description="Polar residues" evidence="12">
    <location>
        <begin position="665"/>
        <end position="678"/>
    </location>
</feature>
<feature type="compositionally biased region" description="Polar residues" evidence="12">
    <location>
        <begin position="187"/>
        <end position="202"/>
    </location>
</feature>
<gene>
    <name evidence="14" type="ORF">C7212DRAFT_352912</name>
</gene>
<feature type="compositionally biased region" description="Polar residues" evidence="12">
    <location>
        <begin position="61"/>
        <end position="70"/>
    </location>
</feature>
<feature type="domain" description="C2H2-type" evidence="13">
    <location>
        <begin position="496"/>
        <end position="523"/>
    </location>
</feature>
<dbReference type="GO" id="GO:0005634">
    <property type="term" value="C:nucleus"/>
    <property type="evidence" value="ECO:0007669"/>
    <property type="project" value="UniProtKB-SubCell"/>
</dbReference>
<evidence type="ECO:0000259" key="13">
    <source>
        <dbReference type="PROSITE" id="PS50157"/>
    </source>
</evidence>
<dbReference type="Pfam" id="PF00096">
    <property type="entry name" value="zf-C2H2"/>
    <property type="match status" value="1"/>
</dbReference>
<feature type="compositionally biased region" description="Polar residues" evidence="12">
    <location>
        <begin position="590"/>
        <end position="607"/>
    </location>
</feature>
<dbReference type="OrthoDB" id="8117402at2759"/>
<evidence type="ECO:0000256" key="7">
    <source>
        <dbReference type="ARBA" id="ARBA00022833"/>
    </source>
</evidence>
<dbReference type="PROSITE" id="PS50157">
    <property type="entry name" value="ZINC_FINGER_C2H2_2"/>
    <property type="match status" value="2"/>
</dbReference>
<feature type="compositionally biased region" description="Polar residues" evidence="12">
    <location>
        <begin position="425"/>
        <end position="436"/>
    </location>
</feature>
<organism evidence="14 15">
    <name type="scientific">Tuber magnatum</name>
    <name type="common">white Piedmont truffle</name>
    <dbReference type="NCBI Taxonomy" id="42249"/>
    <lineage>
        <taxon>Eukaryota</taxon>
        <taxon>Fungi</taxon>
        <taxon>Dikarya</taxon>
        <taxon>Ascomycota</taxon>
        <taxon>Pezizomycotina</taxon>
        <taxon>Pezizomycetes</taxon>
        <taxon>Pezizales</taxon>
        <taxon>Tuberaceae</taxon>
        <taxon>Tuber</taxon>
    </lineage>
</organism>
<feature type="compositionally biased region" description="Polar residues" evidence="12">
    <location>
        <begin position="118"/>
        <end position="158"/>
    </location>
</feature>
<evidence type="ECO:0000256" key="3">
    <source>
        <dbReference type="ARBA" id="ARBA00022490"/>
    </source>
</evidence>
<dbReference type="GO" id="GO:0000981">
    <property type="term" value="F:DNA-binding transcription factor activity, RNA polymerase II-specific"/>
    <property type="evidence" value="ECO:0007669"/>
    <property type="project" value="TreeGrafter"/>
</dbReference>
<dbReference type="FunFam" id="3.30.160.60:FF:000239">
    <property type="entry name" value="C2H2 type zinc finger protein"/>
    <property type="match status" value="1"/>
</dbReference>
<keyword evidence="5" id="KW-0677">Repeat</keyword>
<dbReference type="PROSITE" id="PS00028">
    <property type="entry name" value="ZINC_FINGER_C2H2_1"/>
    <property type="match status" value="2"/>
</dbReference>
<keyword evidence="4" id="KW-0479">Metal-binding</keyword>
<feature type="compositionally biased region" description="Polar residues" evidence="12">
    <location>
        <begin position="262"/>
        <end position="271"/>
    </location>
</feature>
<accession>A0A317SKU5</accession>
<feature type="region of interest" description="Disordered" evidence="12">
    <location>
        <begin position="255"/>
        <end position="275"/>
    </location>
</feature>
<feature type="region of interest" description="Disordered" evidence="12">
    <location>
        <begin position="300"/>
        <end position="436"/>
    </location>
</feature>
<dbReference type="FunFam" id="3.30.160.60:FF:000146">
    <property type="entry name" value="C2H2 type zinc finger protein"/>
    <property type="match status" value="1"/>
</dbReference>
<keyword evidence="10" id="KW-0539">Nucleus</keyword>
<keyword evidence="7" id="KW-0862">Zinc</keyword>
<feature type="compositionally biased region" description="Polar residues" evidence="12">
    <location>
        <begin position="209"/>
        <end position="232"/>
    </location>
</feature>